<dbReference type="Pfam" id="PF13264">
    <property type="entry name" value="DUF4055"/>
    <property type="match status" value="1"/>
</dbReference>
<keyword evidence="3" id="KW-1185">Reference proteome</keyword>
<accession>A0ABR6KYH3</accession>
<sequence>MADDTTPDTPSSDYSAMLPYWQMVKTILGGATAMRAAGEKYLPKFSGEDREDYEFRRRNAKFTNIYRDIVENLAAKPFSREVGIVDKSASTAVIDLIEDIDGQGNHLHVFAANRFFDGINAAVDWIFVDKTPVPEGATRQAEKELGARPYWVHVPATRMLAVYSAVIGGKEEFIHARIHEPETVRDGYGEKMVSRVRVLNREQRDGGAYGPATWELFEEQKKSNSDEKEWVSLGGGPIAIGVIAIVPFITGRRKEGSWQFVPPMQDAAYLQIEHYQQESGLKYASENTAFPMLAGNGVSPPVDAAGKVQPAPVGPKRVLYAPPNGEGQHGEWAFIEPTAASLKFLADQVKVTEQQLRELGRQPLTAQTGNLTVVTTAFAAQKGNTAIQAWALNLKDALEQALALTCKWLGDSSEPEVTVHTDFAIDVETDKAADVLLKMREAKDISREALINEAKRRDWLAPEYDADVDMDLILAEVPGDDDEDALTGALPPTNED</sequence>
<protein>
    <recommendedName>
        <fullName evidence="1">DUF4055 domain-containing protein</fullName>
    </recommendedName>
</protein>
<feature type="domain" description="DUF4055" evidence="1">
    <location>
        <begin position="263"/>
        <end position="409"/>
    </location>
</feature>
<comment type="caution">
    <text evidence="2">The sequence shown here is derived from an EMBL/GenBank/DDBJ whole genome shotgun (WGS) entry which is preliminary data.</text>
</comment>
<dbReference type="Proteomes" id="UP000539538">
    <property type="component" value="Unassembled WGS sequence"/>
</dbReference>
<organism evidence="2 3">
    <name type="scientific">Aminobacter niigataensis</name>
    <dbReference type="NCBI Taxonomy" id="83265"/>
    <lineage>
        <taxon>Bacteria</taxon>
        <taxon>Pseudomonadati</taxon>
        <taxon>Pseudomonadota</taxon>
        <taxon>Alphaproteobacteria</taxon>
        <taxon>Hyphomicrobiales</taxon>
        <taxon>Phyllobacteriaceae</taxon>
        <taxon>Aminobacter</taxon>
    </lineage>
</organism>
<reference evidence="2 3" key="1">
    <citation type="submission" date="2020-08" db="EMBL/GenBank/DDBJ databases">
        <title>Genomic Encyclopedia of Type Strains, Phase IV (KMG-IV): sequencing the most valuable type-strain genomes for metagenomic binning, comparative biology and taxonomic classification.</title>
        <authorList>
            <person name="Goeker M."/>
        </authorList>
    </citation>
    <scope>NUCLEOTIDE SEQUENCE [LARGE SCALE GENOMIC DNA]</scope>
    <source>
        <strain evidence="2 3">DSM 7050</strain>
    </source>
</reference>
<dbReference type="EMBL" id="JACHOT010000001">
    <property type="protein sequence ID" value="MBB4649578.1"/>
    <property type="molecule type" value="Genomic_DNA"/>
</dbReference>
<dbReference type="InterPro" id="IPR025129">
    <property type="entry name" value="DUF4055"/>
</dbReference>
<evidence type="ECO:0000313" key="2">
    <source>
        <dbReference type="EMBL" id="MBB4649578.1"/>
    </source>
</evidence>
<proteinExistence type="predicted"/>
<evidence type="ECO:0000313" key="3">
    <source>
        <dbReference type="Proteomes" id="UP000539538"/>
    </source>
</evidence>
<evidence type="ECO:0000259" key="1">
    <source>
        <dbReference type="Pfam" id="PF13264"/>
    </source>
</evidence>
<dbReference type="RefSeq" id="WP_246389425.1">
    <property type="nucleotide sequence ID" value="NZ_BAAAVZ010000003.1"/>
</dbReference>
<gene>
    <name evidence="2" type="ORF">GGQ99_001300</name>
</gene>
<name>A0ABR6KYH3_9HYPH</name>